<keyword evidence="1" id="KW-0812">Transmembrane</keyword>
<dbReference type="Gene3D" id="1.20.1250.20">
    <property type="entry name" value="MFS general substrate transporter like domains"/>
    <property type="match status" value="1"/>
</dbReference>
<keyword evidence="1" id="KW-0472">Membrane</keyword>
<feature type="transmembrane region" description="Helical" evidence="1">
    <location>
        <begin position="118"/>
        <end position="138"/>
    </location>
</feature>
<evidence type="ECO:0000256" key="1">
    <source>
        <dbReference type="SAM" id="Phobius"/>
    </source>
</evidence>
<keyword evidence="3" id="KW-1185">Reference proteome</keyword>
<evidence type="ECO:0000313" key="3">
    <source>
        <dbReference type="Proteomes" id="UP000321691"/>
    </source>
</evidence>
<accession>A0ABQ0WYH1</accession>
<feature type="transmembrane region" description="Helical" evidence="1">
    <location>
        <begin position="52"/>
        <end position="72"/>
    </location>
</feature>
<evidence type="ECO:0008006" key="4">
    <source>
        <dbReference type="Google" id="ProtNLM"/>
    </source>
</evidence>
<dbReference type="Proteomes" id="UP000321691">
    <property type="component" value="Unassembled WGS sequence"/>
</dbReference>
<reference evidence="2 3" key="1">
    <citation type="submission" date="2019-07" db="EMBL/GenBank/DDBJ databases">
        <title>Whole genome shotgun sequence of Lactobacillus spicheri NBRC 107155.</title>
        <authorList>
            <person name="Hosoyama A."/>
            <person name="Uohara A."/>
            <person name="Ohji S."/>
            <person name="Ichikawa N."/>
        </authorList>
    </citation>
    <scope>NUCLEOTIDE SEQUENCE [LARGE SCALE GENOMIC DNA]</scope>
    <source>
        <strain evidence="2 3">NBRC 107155</strain>
    </source>
</reference>
<proteinExistence type="predicted"/>
<gene>
    <name evidence="2" type="ORF">LSP04_24050</name>
</gene>
<protein>
    <recommendedName>
        <fullName evidence="4">Major facilitator superfamily (MFS) profile domain-containing protein</fullName>
    </recommendedName>
</protein>
<organism evidence="2 3">
    <name type="scientific">Levilactobacillus spicheri</name>
    <dbReference type="NCBI Taxonomy" id="216463"/>
    <lineage>
        <taxon>Bacteria</taxon>
        <taxon>Bacillati</taxon>
        <taxon>Bacillota</taxon>
        <taxon>Bacilli</taxon>
        <taxon>Lactobacillales</taxon>
        <taxon>Lactobacillaceae</taxon>
        <taxon>Levilactobacillus</taxon>
    </lineage>
</organism>
<sequence>MGVMDSFFSVGFLMGSIIYRLSYERVRIHTFLQIAIVQVPASFLLFGESQNIVATLVGLLLLGAALPFFNISSKTVLQRVIPESRLATVSNSYFSLINLTQPIGLLGIPMLINLLGIRMFSLVAGISYLGLALIILAMRKISPALD</sequence>
<evidence type="ECO:0000313" key="2">
    <source>
        <dbReference type="EMBL" id="GEO67986.1"/>
    </source>
</evidence>
<name>A0ABQ0WYH1_9LACO</name>
<feature type="transmembrane region" description="Helical" evidence="1">
    <location>
        <begin position="93"/>
        <end position="112"/>
    </location>
</feature>
<keyword evidence="1" id="KW-1133">Transmembrane helix</keyword>
<dbReference type="InterPro" id="IPR036259">
    <property type="entry name" value="MFS_trans_sf"/>
</dbReference>
<dbReference type="SUPFAM" id="SSF103473">
    <property type="entry name" value="MFS general substrate transporter"/>
    <property type="match status" value="1"/>
</dbReference>
<comment type="caution">
    <text evidence="2">The sequence shown here is derived from an EMBL/GenBank/DDBJ whole genome shotgun (WGS) entry which is preliminary data.</text>
</comment>
<dbReference type="EMBL" id="BJZI01000074">
    <property type="protein sequence ID" value="GEO67986.1"/>
    <property type="molecule type" value="Genomic_DNA"/>
</dbReference>